<accession>A0A9X1NN96</accession>
<evidence type="ECO:0000313" key="5">
    <source>
        <dbReference type="EMBL" id="MCD5316624.1"/>
    </source>
</evidence>
<dbReference type="EMBL" id="JAJOMB010000032">
    <property type="protein sequence ID" value="MCD5316624.1"/>
    <property type="molecule type" value="Genomic_DNA"/>
</dbReference>
<reference evidence="5" key="1">
    <citation type="submission" date="2021-11" db="EMBL/GenBank/DDBJ databases">
        <title>Streptomyces corallinus and Kineosporia corallina sp. nov., two new coral-derived marine actinobacteria.</title>
        <authorList>
            <person name="Buangrab K."/>
            <person name="Sutthacheep M."/>
            <person name="Yeemin T."/>
            <person name="Harunari E."/>
            <person name="Igarashi Y."/>
            <person name="Sripreechasak P."/>
            <person name="Kanchanasin P."/>
            <person name="Tanasupawat S."/>
            <person name="Phongsopitanun W."/>
        </authorList>
    </citation>
    <scope>NUCLEOTIDE SEQUENCE</scope>
    <source>
        <strain evidence="5">JCM 31032</strain>
    </source>
</reference>
<gene>
    <name evidence="5" type="ORF">LR394_37570</name>
</gene>
<dbReference type="PANTHER" id="PTHR33938:SF15">
    <property type="entry name" value="FERULOYL ESTERASE B-RELATED"/>
    <property type="match status" value="1"/>
</dbReference>
<evidence type="ECO:0000256" key="1">
    <source>
        <dbReference type="ARBA" id="ARBA00022487"/>
    </source>
</evidence>
<dbReference type="PANTHER" id="PTHR33938">
    <property type="entry name" value="FERULOYL ESTERASE B-RELATED"/>
    <property type="match status" value="1"/>
</dbReference>
<evidence type="ECO:0000256" key="3">
    <source>
        <dbReference type="ARBA" id="ARBA00022801"/>
    </source>
</evidence>
<keyword evidence="3 5" id="KW-0378">Hydrolase</keyword>
<sequence>MATSYFEEVVEKSGGLEAASEFFRLFHSAGDIHGSCTGPGPGLTLADGTMALIRWVEHDEAPQELIAERFDAQAGQVVATRPLFSYPSVTVYSGSGDPAEAASYVRAERN</sequence>
<comment type="caution">
    <text evidence="5">The sequence shown here is derived from an EMBL/GenBank/DDBJ whole genome shotgun (WGS) entry which is preliminary data.</text>
</comment>
<keyword evidence="2" id="KW-0732">Signal</keyword>
<evidence type="ECO:0000256" key="4">
    <source>
        <dbReference type="ARBA" id="ARBA00023157"/>
    </source>
</evidence>
<keyword evidence="6" id="KW-1185">Reference proteome</keyword>
<organism evidence="5 6">
    <name type="scientific">Kineosporia babensis</name>
    <dbReference type="NCBI Taxonomy" id="499548"/>
    <lineage>
        <taxon>Bacteria</taxon>
        <taxon>Bacillati</taxon>
        <taxon>Actinomycetota</taxon>
        <taxon>Actinomycetes</taxon>
        <taxon>Kineosporiales</taxon>
        <taxon>Kineosporiaceae</taxon>
        <taxon>Kineosporia</taxon>
    </lineage>
</organism>
<dbReference type="Pfam" id="PF07519">
    <property type="entry name" value="Tannase"/>
    <property type="match status" value="1"/>
</dbReference>
<dbReference type="GO" id="GO:0052689">
    <property type="term" value="F:carboxylic ester hydrolase activity"/>
    <property type="evidence" value="ECO:0007669"/>
    <property type="project" value="UniProtKB-KW"/>
</dbReference>
<evidence type="ECO:0000256" key="2">
    <source>
        <dbReference type="ARBA" id="ARBA00022729"/>
    </source>
</evidence>
<proteinExistence type="predicted"/>
<keyword evidence="1" id="KW-0719">Serine esterase</keyword>
<evidence type="ECO:0000313" key="6">
    <source>
        <dbReference type="Proteomes" id="UP001138997"/>
    </source>
</evidence>
<dbReference type="Proteomes" id="UP001138997">
    <property type="component" value="Unassembled WGS sequence"/>
</dbReference>
<protein>
    <submittedName>
        <fullName evidence="5">Tannase/feruloyl esterase family alpha/beta hydrolase</fullName>
    </submittedName>
</protein>
<dbReference type="InterPro" id="IPR011118">
    <property type="entry name" value="Tannase/feruloyl_esterase"/>
</dbReference>
<dbReference type="AlphaFoldDB" id="A0A9X1NN96"/>
<name>A0A9X1NN96_9ACTN</name>
<keyword evidence="4" id="KW-1015">Disulfide bond</keyword>